<accession>A0A1H8A5F3</accession>
<keyword evidence="3" id="KW-1185">Reference proteome</keyword>
<feature type="domain" description="DinB-like" evidence="1">
    <location>
        <begin position="41"/>
        <end position="145"/>
    </location>
</feature>
<dbReference type="SUPFAM" id="SSF109854">
    <property type="entry name" value="DinB/YfiT-like putative metalloenzymes"/>
    <property type="match status" value="1"/>
</dbReference>
<dbReference type="RefSeq" id="WP_089916911.1">
    <property type="nucleotide sequence ID" value="NZ_FOBB01000005.1"/>
</dbReference>
<protein>
    <submittedName>
        <fullName evidence="2">DinB superfamily protein</fullName>
    </submittedName>
</protein>
<evidence type="ECO:0000313" key="3">
    <source>
        <dbReference type="Proteomes" id="UP000198984"/>
    </source>
</evidence>
<dbReference type="Gene3D" id="1.20.120.450">
    <property type="entry name" value="dinb family like domain"/>
    <property type="match status" value="1"/>
</dbReference>
<dbReference type="OrthoDB" id="9814103at2"/>
<dbReference type="STRING" id="573321.SAMN04488505_105326"/>
<dbReference type="Pfam" id="PF12867">
    <property type="entry name" value="DinB_2"/>
    <property type="match status" value="1"/>
</dbReference>
<evidence type="ECO:0000313" key="2">
    <source>
        <dbReference type="EMBL" id="SEM65930.1"/>
    </source>
</evidence>
<dbReference type="InterPro" id="IPR034660">
    <property type="entry name" value="DinB/YfiT-like"/>
</dbReference>
<dbReference type="AlphaFoldDB" id="A0A1H8A5F3"/>
<name>A0A1H8A5F3_9BACT</name>
<organism evidence="2 3">
    <name type="scientific">Chitinophaga rupis</name>
    <dbReference type="NCBI Taxonomy" id="573321"/>
    <lineage>
        <taxon>Bacteria</taxon>
        <taxon>Pseudomonadati</taxon>
        <taxon>Bacteroidota</taxon>
        <taxon>Chitinophagia</taxon>
        <taxon>Chitinophagales</taxon>
        <taxon>Chitinophagaceae</taxon>
        <taxon>Chitinophaga</taxon>
    </lineage>
</organism>
<evidence type="ECO:0000259" key="1">
    <source>
        <dbReference type="Pfam" id="PF12867"/>
    </source>
</evidence>
<dbReference type="InterPro" id="IPR024775">
    <property type="entry name" value="DinB-like"/>
</dbReference>
<gene>
    <name evidence="2" type="ORF">SAMN04488505_105326</name>
</gene>
<dbReference type="Proteomes" id="UP000198984">
    <property type="component" value="Unassembled WGS sequence"/>
</dbReference>
<dbReference type="EMBL" id="FOBB01000005">
    <property type="protein sequence ID" value="SEM65930.1"/>
    <property type="molecule type" value="Genomic_DNA"/>
</dbReference>
<sequence length="156" mass="18331">MSHLQFLAQSLENLYNGTPWIDVIYTEHLKRVNARQSVQNFNGSNNIWQLVNHIIYWNQRVLRYIQNEQPEQDGDLPDFYLPENHGEENWQATQHRLQHSVEQLAAAIRTFPEDQLYENFPGTNQPAAYYFHGVIEHSAYHLGQIVLLEKYAAPLN</sequence>
<reference evidence="2 3" key="1">
    <citation type="submission" date="2016-10" db="EMBL/GenBank/DDBJ databases">
        <authorList>
            <person name="de Groot N.N."/>
        </authorList>
    </citation>
    <scope>NUCLEOTIDE SEQUENCE [LARGE SCALE GENOMIC DNA]</scope>
    <source>
        <strain evidence="2 3">DSM 21039</strain>
    </source>
</reference>
<proteinExistence type="predicted"/>